<proteinExistence type="predicted"/>
<keyword evidence="1" id="KW-0472">Membrane</keyword>
<keyword evidence="1" id="KW-0812">Transmembrane</keyword>
<dbReference type="Proteomes" id="UP001221546">
    <property type="component" value="Chromosome"/>
</dbReference>
<feature type="transmembrane region" description="Helical" evidence="1">
    <location>
        <begin position="36"/>
        <end position="61"/>
    </location>
</feature>
<keyword evidence="1" id="KW-1133">Transmembrane helix</keyword>
<evidence type="ECO:0000313" key="3">
    <source>
        <dbReference type="Proteomes" id="UP001221546"/>
    </source>
</evidence>
<organism evidence="2 3">
    <name type="scientific">Bradyrhizobium brasilense</name>
    <dbReference type="NCBI Taxonomy" id="1419277"/>
    <lineage>
        <taxon>Bacteria</taxon>
        <taxon>Pseudomonadati</taxon>
        <taxon>Pseudomonadota</taxon>
        <taxon>Alphaproteobacteria</taxon>
        <taxon>Hyphomicrobiales</taxon>
        <taxon>Nitrobacteraceae</taxon>
        <taxon>Bradyrhizobium</taxon>
    </lineage>
</organism>
<gene>
    <name evidence="2" type="ORF">QA636_30270</name>
</gene>
<name>A0ABY8JAM9_9BRAD</name>
<sequence>MIVSRVHAANARPIGFSRANPKVESMLPDTPSVSQLFQVISQAAAPAFLLGALAAFIAVLISRLNRIIDRSIYLNQISDQDQARCRLKADLPRPARRATMINRAIFWSIMGSISISVVIVVGFVSAFLHIQHERGVAILFIVAVVAFIVSLVDFAREVRIALSEFDHYG</sequence>
<evidence type="ECO:0000256" key="1">
    <source>
        <dbReference type="SAM" id="Phobius"/>
    </source>
</evidence>
<dbReference type="EMBL" id="CP121646">
    <property type="protein sequence ID" value="WFU61759.1"/>
    <property type="molecule type" value="Genomic_DNA"/>
</dbReference>
<feature type="transmembrane region" description="Helical" evidence="1">
    <location>
        <begin position="136"/>
        <end position="155"/>
    </location>
</feature>
<reference evidence="2 3" key="1">
    <citation type="submission" date="2023-04" db="EMBL/GenBank/DDBJ databases">
        <title>Australian commercial rhizobial inoculants.</title>
        <authorList>
            <person name="Kohlmeier M.G."/>
            <person name="O'Hara G.W."/>
            <person name="Colombi E."/>
            <person name="Ramsay J.P."/>
            <person name="Terpolilli J."/>
        </authorList>
    </citation>
    <scope>NUCLEOTIDE SEQUENCE [LARGE SCALE GENOMIC DNA]</scope>
    <source>
        <strain evidence="2 3">CB627</strain>
    </source>
</reference>
<dbReference type="InterPro" id="IPR021279">
    <property type="entry name" value="DUF2721"/>
</dbReference>
<accession>A0ABY8JAM9</accession>
<protein>
    <submittedName>
        <fullName evidence="2">DUF2721 domain-containing protein</fullName>
    </submittedName>
</protein>
<dbReference type="Pfam" id="PF11026">
    <property type="entry name" value="DUF2721"/>
    <property type="match status" value="1"/>
</dbReference>
<keyword evidence="3" id="KW-1185">Reference proteome</keyword>
<evidence type="ECO:0000313" key="2">
    <source>
        <dbReference type="EMBL" id="WFU61759.1"/>
    </source>
</evidence>
<feature type="transmembrane region" description="Helical" evidence="1">
    <location>
        <begin position="104"/>
        <end position="130"/>
    </location>
</feature>
<dbReference type="RefSeq" id="WP_246786895.1">
    <property type="nucleotide sequence ID" value="NZ_CP121646.1"/>
</dbReference>